<proteinExistence type="predicted"/>
<dbReference type="Proteomes" id="UP000318065">
    <property type="component" value="Chromosome"/>
</dbReference>
<dbReference type="GO" id="GO:0004376">
    <property type="term" value="F:GPI mannosyltransferase activity"/>
    <property type="evidence" value="ECO:0007669"/>
    <property type="project" value="InterPro"/>
</dbReference>
<feature type="transmembrane region" description="Helical" evidence="10">
    <location>
        <begin position="120"/>
        <end position="148"/>
    </location>
</feature>
<dbReference type="OrthoDB" id="151635at2"/>
<name>A0A510HE21_9ACTN</name>
<evidence type="ECO:0000256" key="7">
    <source>
        <dbReference type="ARBA" id="ARBA00022824"/>
    </source>
</evidence>
<evidence type="ECO:0000256" key="1">
    <source>
        <dbReference type="ARBA" id="ARBA00004477"/>
    </source>
</evidence>
<evidence type="ECO:0000256" key="9">
    <source>
        <dbReference type="ARBA" id="ARBA00023136"/>
    </source>
</evidence>
<evidence type="ECO:0000313" key="12">
    <source>
        <dbReference type="Proteomes" id="UP000318065"/>
    </source>
</evidence>
<keyword evidence="3" id="KW-0337">GPI-anchor biosynthesis</keyword>
<protein>
    <recommendedName>
        <fullName evidence="13">Glycosyltransferase RgtA/B/C/D-like domain-containing protein</fullName>
    </recommendedName>
</protein>
<dbReference type="AlphaFoldDB" id="A0A510HE21"/>
<evidence type="ECO:0008006" key="13">
    <source>
        <dbReference type="Google" id="ProtNLM"/>
    </source>
</evidence>
<feature type="transmembrane region" description="Helical" evidence="10">
    <location>
        <begin position="87"/>
        <end position="108"/>
    </location>
</feature>
<comment type="pathway">
    <text evidence="2">Glycolipid biosynthesis; glycosylphosphatidylinositol-anchor biosynthesis.</text>
</comment>
<evidence type="ECO:0000256" key="2">
    <source>
        <dbReference type="ARBA" id="ARBA00004687"/>
    </source>
</evidence>
<keyword evidence="4" id="KW-0328">Glycosyltransferase</keyword>
<dbReference type="GO" id="GO:0016020">
    <property type="term" value="C:membrane"/>
    <property type="evidence" value="ECO:0007669"/>
    <property type="project" value="GOC"/>
</dbReference>
<keyword evidence="6 10" id="KW-0812">Transmembrane</keyword>
<dbReference type="EMBL" id="AP019791">
    <property type="protein sequence ID" value="BBL78180.1"/>
    <property type="molecule type" value="Genomic_DNA"/>
</dbReference>
<keyword evidence="8 10" id="KW-1133">Transmembrane helix</keyword>
<feature type="transmembrane region" description="Helical" evidence="10">
    <location>
        <begin position="354"/>
        <end position="377"/>
    </location>
</feature>
<dbReference type="GO" id="GO:0031501">
    <property type="term" value="C:mannosyltransferase complex"/>
    <property type="evidence" value="ECO:0007669"/>
    <property type="project" value="TreeGrafter"/>
</dbReference>
<organism evidence="11 12">
    <name type="scientific">Rubrobacter xylanophilus</name>
    <dbReference type="NCBI Taxonomy" id="49319"/>
    <lineage>
        <taxon>Bacteria</taxon>
        <taxon>Bacillati</taxon>
        <taxon>Actinomycetota</taxon>
        <taxon>Rubrobacteria</taxon>
        <taxon>Rubrobacterales</taxon>
        <taxon>Rubrobacteraceae</taxon>
        <taxon>Rubrobacter</taxon>
    </lineage>
</organism>
<dbReference type="PANTHER" id="PTHR12468">
    <property type="entry name" value="GPI MANNOSYLTRANSFERASE 2"/>
    <property type="match status" value="1"/>
</dbReference>
<evidence type="ECO:0000313" key="11">
    <source>
        <dbReference type="EMBL" id="BBL78180.1"/>
    </source>
</evidence>
<feature type="transmembrane region" description="Helical" evidence="10">
    <location>
        <begin position="280"/>
        <end position="300"/>
    </location>
</feature>
<keyword evidence="7" id="KW-0256">Endoplasmic reticulum</keyword>
<feature type="transmembrane region" description="Helical" evidence="10">
    <location>
        <begin position="197"/>
        <end position="218"/>
    </location>
</feature>
<dbReference type="RefSeq" id="WP_143526351.1">
    <property type="nucleotide sequence ID" value="NZ_AP019791.1"/>
</dbReference>
<feature type="transmembrane region" description="Helical" evidence="10">
    <location>
        <begin position="307"/>
        <end position="325"/>
    </location>
</feature>
<dbReference type="InterPro" id="IPR007315">
    <property type="entry name" value="PIG-V/Gpi18"/>
</dbReference>
<comment type="subcellular location">
    <subcellularLocation>
        <location evidence="1">Endoplasmic reticulum membrane</location>
        <topology evidence="1">Multi-pass membrane protein</topology>
    </subcellularLocation>
</comment>
<sequence>MLGVFAASRLFFMVVGALAVWLLPPAEPAGDPLEPPGLLSYWARWDGAWYSEIATEGYGERAPQSTAFFPLYPLLLRAGISAGLGPALWGVILSLAATLLALFFVYRISERLHGAQAARAATLCLAFFPTAFFLNAVYTEALFLALSAGSVWAALVRRDLLLAGLLGALAAATRNLGVLLVLPLFFEWWRHRRELGLPSLAGVALVPAGLLAYMAFLWTRFGDPLLFSSQQAYWGRALTAPTVTARMAWEAAAEGAGYLLQPSVLFLDPSPTPSLAASNALNLVFLTLLLALLGSSLVLLPPALSTYTLLGAALPLLTPSASFPLMSLPRFMLGLFPLFLVLGALLSRSRTALLLWLTAGSAAGAALTALFVTWRWVA</sequence>
<keyword evidence="12" id="KW-1185">Reference proteome</keyword>
<evidence type="ECO:0000256" key="4">
    <source>
        <dbReference type="ARBA" id="ARBA00022676"/>
    </source>
</evidence>
<dbReference type="Pfam" id="PF04188">
    <property type="entry name" value="Mannosyl_trans2"/>
    <property type="match status" value="1"/>
</dbReference>
<reference evidence="11" key="1">
    <citation type="journal article" date="2019" name="Microbiol. Resour. Announc.">
        <title>Complete Genome Sequence of Rubrobacter xylanophilus Strain AA3-22, Isolated from Arima Onsen in Japan.</title>
        <authorList>
            <person name="Tomariguchi N."/>
            <person name="Miyazaki K."/>
        </authorList>
    </citation>
    <scope>NUCLEOTIDE SEQUENCE [LARGE SCALE GENOMIC DNA]</scope>
    <source>
        <strain evidence="11">AA3-22</strain>
    </source>
</reference>
<evidence type="ECO:0000256" key="6">
    <source>
        <dbReference type="ARBA" id="ARBA00022692"/>
    </source>
</evidence>
<feature type="transmembrane region" description="Helical" evidence="10">
    <location>
        <begin position="331"/>
        <end position="347"/>
    </location>
</feature>
<dbReference type="UniPathway" id="UPA00196"/>
<dbReference type="GO" id="GO:0006506">
    <property type="term" value="P:GPI anchor biosynthetic process"/>
    <property type="evidence" value="ECO:0007669"/>
    <property type="project" value="UniProtKB-UniPathway"/>
</dbReference>
<evidence type="ECO:0000256" key="10">
    <source>
        <dbReference type="SAM" id="Phobius"/>
    </source>
</evidence>
<keyword evidence="9 10" id="KW-0472">Membrane</keyword>
<accession>A0A510HE21</accession>
<dbReference type="PANTHER" id="PTHR12468:SF2">
    <property type="entry name" value="GPI MANNOSYLTRANSFERASE 2"/>
    <property type="match status" value="1"/>
</dbReference>
<evidence type="ECO:0000256" key="8">
    <source>
        <dbReference type="ARBA" id="ARBA00022989"/>
    </source>
</evidence>
<evidence type="ECO:0000256" key="3">
    <source>
        <dbReference type="ARBA" id="ARBA00022502"/>
    </source>
</evidence>
<evidence type="ECO:0000256" key="5">
    <source>
        <dbReference type="ARBA" id="ARBA00022679"/>
    </source>
</evidence>
<keyword evidence="5" id="KW-0808">Transferase</keyword>
<gene>
    <name evidence="11" type="ORF">RxyAA322_00340</name>
</gene>
<feature type="transmembrane region" description="Helical" evidence="10">
    <location>
        <begin position="160"/>
        <end position="185"/>
    </location>
</feature>
<dbReference type="GO" id="GO:0000009">
    <property type="term" value="F:alpha-1,6-mannosyltransferase activity"/>
    <property type="evidence" value="ECO:0007669"/>
    <property type="project" value="InterPro"/>
</dbReference>